<dbReference type="CDD" id="cd00303">
    <property type="entry name" value="retropepsin_like"/>
    <property type="match status" value="1"/>
</dbReference>
<comment type="caution">
    <text evidence="2">The sequence shown here is derived from an EMBL/GenBank/DDBJ whole genome shotgun (WGS) entry which is preliminary data.</text>
</comment>
<dbReference type="Gene3D" id="2.40.70.10">
    <property type="entry name" value="Acid Proteases"/>
    <property type="match status" value="1"/>
</dbReference>
<dbReference type="PROSITE" id="PS00141">
    <property type="entry name" value="ASP_PROTEASE"/>
    <property type="match status" value="1"/>
</dbReference>
<organism evidence="2 3">
    <name type="scientific">Ophiophagus hannah</name>
    <name type="common">King cobra</name>
    <name type="synonym">Naja hannah</name>
    <dbReference type="NCBI Taxonomy" id="8665"/>
    <lineage>
        <taxon>Eukaryota</taxon>
        <taxon>Metazoa</taxon>
        <taxon>Chordata</taxon>
        <taxon>Craniata</taxon>
        <taxon>Vertebrata</taxon>
        <taxon>Euteleostomi</taxon>
        <taxon>Lepidosauria</taxon>
        <taxon>Squamata</taxon>
        <taxon>Bifurcata</taxon>
        <taxon>Unidentata</taxon>
        <taxon>Episquamata</taxon>
        <taxon>Toxicofera</taxon>
        <taxon>Serpentes</taxon>
        <taxon>Colubroidea</taxon>
        <taxon>Elapidae</taxon>
        <taxon>Elapinae</taxon>
        <taxon>Ophiophagus</taxon>
    </lineage>
</organism>
<dbReference type="GO" id="GO:0004190">
    <property type="term" value="F:aspartic-type endopeptidase activity"/>
    <property type="evidence" value="ECO:0007669"/>
    <property type="project" value="InterPro"/>
</dbReference>
<feature type="region of interest" description="Disordered" evidence="1">
    <location>
        <begin position="1"/>
        <end position="29"/>
    </location>
</feature>
<sequence>MEEKRREISGGRSISRTVNRSGDNDVDSGPPRHLILMTLVFLANSSQGIPVHALVDSGTTTNFMDVAFVAKYAIPQCSAATQPLCLTISSHEEAILFYLTSGLHFPVVLGLAWLRTHDPQIYWSQNMMTFPSLQCVDHTCQVCAGQVMSPPE</sequence>
<accession>V8ND76</accession>
<dbReference type="InterPro" id="IPR021109">
    <property type="entry name" value="Peptidase_aspartic_dom_sf"/>
</dbReference>
<name>V8ND76_OPHHA</name>
<evidence type="ECO:0000313" key="3">
    <source>
        <dbReference type="Proteomes" id="UP000018936"/>
    </source>
</evidence>
<dbReference type="EMBL" id="AZIM01005126">
    <property type="protein sequence ID" value="ETE59916.1"/>
    <property type="molecule type" value="Genomic_DNA"/>
</dbReference>
<protein>
    <submittedName>
        <fullName evidence="2">Retrotransposon-derived protein PEG10</fullName>
    </submittedName>
</protein>
<gene>
    <name evidence="2" type="primary">PEG10</name>
    <name evidence="2" type="ORF">L345_14349</name>
</gene>
<feature type="non-terminal residue" evidence="2">
    <location>
        <position position="152"/>
    </location>
</feature>
<dbReference type="AlphaFoldDB" id="V8ND76"/>
<feature type="non-terminal residue" evidence="2">
    <location>
        <position position="1"/>
    </location>
</feature>
<keyword evidence="3" id="KW-1185">Reference proteome</keyword>
<dbReference type="InterPro" id="IPR001969">
    <property type="entry name" value="Aspartic_peptidase_AS"/>
</dbReference>
<dbReference type="GO" id="GO:0006508">
    <property type="term" value="P:proteolysis"/>
    <property type="evidence" value="ECO:0007669"/>
    <property type="project" value="InterPro"/>
</dbReference>
<evidence type="ECO:0000256" key="1">
    <source>
        <dbReference type="SAM" id="MobiDB-lite"/>
    </source>
</evidence>
<evidence type="ECO:0000313" key="2">
    <source>
        <dbReference type="EMBL" id="ETE59916.1"/>
    </source>
</evidence>
<reference evidence="2 3" key="1">
    <citation type="journal article" date="2013" name="Proc. Natl. Acad. Sci. U.S.A.">
        <title>The king cobra genome reveals dynamic gene evolution and adaptation in the snake venom system.</title>
        <authorList>
            <person name="Vonk F.J."/>
            <person name="Casewell N.R."/>
            <person name="Henkel C.V."/>
            <person name="Heimberg A.M."/>
            <person name="Jansen H.J."/>
            <person name="McCleary R.J."/>
            <person name="Kerkkamp H.M."/>
            <person name="Vos R.A."/>
            <person name="Guerreiro I."/>
            <person name="Calvete J.J."/>
            <person name="Wuster W."/>
            <person name="Woods A.E."/>
            <person name="Logan J.M."/>
            <person name="Harrison R.A."/>
            <person name="Castoe T.A."/>
            <person name="de Koning A.P."/>
            <person name="Pollock D.D."/>
            <person name="Yandell M."/>
            <person name="Calderon D."/>
            <person name="Renjifo C."/>
            <person name="Currier R.B."/>
            <person name="Salgado D."/>
            <person name="Pla D."/>
            <person name="Sanz L."/>
            <person name="Hyder A.S."/>
            <person name="Ribeiro J.M."/>
            <person name="Arntzen J.W."/>
            <person name="van den Thillart G.E."/>
            <person name="Boetzer M."/>
            <person name="Pirovano W."/>
            <person name="Dirks R.P."/>
            <person name="Spaink H.P."/>
            <person name="Duboule D."/>
            <person name="McGlinn E."/>
            <person name="Kini R.M."/>
            <person name="Richardson M.K."/>
        </authorList>
    </citation>
    <scope>NUCLEOTIDE SEQUENCE</scope>
    <source>
        <tissue evidence="2">Blood</tissue>
    </source>
</reference>
<proteinExistence type="predicted"/>
<dbReference type="OrthoDB" id="9445845at2759"/>
<dbReference type="Proteomes" id="UP000018936">
    <property type="component" value="Unassembled WGS sequence"/>
</dbReference>